<dbReference type="EMBL" id="HBUF01356250">
    <property type="protein sequence ID" value="CAG6717669.1"/>
    <property type="molecule type" value="Transcribed_RNA"/>
</dbReference>
<dbReference type="Pfam" id="PF01585">
    <property type="entry name" value="G-patch"/>
    <property type="match status" value="1"/>
</dbReference>
<dbReference type="AlphaFoldDB" id="A0A8D8V5C7"/>
<feature type="region of interest" description="Disordered" evidence="2">
    <location>
        <begin position="330"/>
        <end position="360"/>
    </location>
</feature>
<evidence type="ECO:0000256" key="1">
    <source>
        <dbReference type="ARBA" id="ARBA00008600"/>
    </source>
</evidence>
<feature type="compositionally biased region" description="Basic and acidic residues" evidence="2">
    <location>
        <begin position="384"/>
        <end position="393"/>
    </location>
</feature>
<evidence type="ECO:0000313" key="4">
    <source>
        <dbReference type="EMBL" id="CAG6717669.1"/>
    </source>
</evidence>
<dbReference type="GO" id="GO:0003723">
    <property type="term" value="F:RNA binding"/>
    <property type="evidence" value="ECO:0007669"/>
    <property type="project" value="TreeGrafter"/>
</dbReference>
<organism evidence="4">
    <name type="scientific">Cacopsylla melanoneura</name>
    <dbReference type="NCBI Taxonomy" id="428564"/>
    <lineage>
        <taxon>Eukaryota</taxon>
        <taxon>Metazoa</taxon>
        <taxon>Ecdysozoa</taxon>
        <taxon>Arthropoda</taxon>
        <taxon>Hexapoda</taxon>
        <taxon>Insecta</taxon>
        <taxon>Pterygota</taxon>
        <taxon>Neoptera</taxon>
        <taxon>Paraneoptera</taxon>
        <taxon>Hemiptera</taxon>
        <taxon>Sternorrhyncha</taxon>
        <taxon>Psylloidea</taxon>
        <taxon>Psyllidae</taxon>
        <taxon>Psyllinae</taxon>
        <taxon>Cacopsylla</taxon>
    </lineage>
</organism>
<dbReference type="PANTHER" id="PTHR13384">
    <property type="entry name" value="G PATCH DOMAIN-CONTAINING PROTEIN 1"/>
    <property type="match status" value="1"/>
</dbReference>
<feature type="region of interest" description="Disordered" evidence="2">
    <location>
        <begin position="162"/>
        <end position="290"/>
    </location>
</feature>
<dbReference type="InterPro" id="IPR000467">
    <property type="entry name" value="G_patch_dom"/>
</dbReference>
<name>A0A8D8V5C7_9HEMI</name>
<dbReference type="InterPro" id="IPR011666">
    <property type="entry name" value="DUF1604"/>
</dbReference>
<protein>
    <submittedName>
        <fullName evidence="4">G patch domain-containing protein 1 homolog</fullName>
    </submittedName>
</protein>
<accession>A0A8D8V5C7</accession>
<feature type="compositionally biased region" description="Basic and acidic residues" evidence="2">
    <location>
        <begin position="265"/>
        <end position="274"/>
    </location>
</feature>
<dbReference type="Pfam" id="PF07713">
    <property type="entry name" value="DUF1604"/>
    <property type="match status" value="1"/>
</dbReference>
<feature type="region of interest" description="Disordered" evidence="2">
    <location>
        <begin position="118"/>
        <end position="139"/>
    </location>
</feature>
<feature type="region of interest" description="Disordered" evidence="2">
    <location>
        <begin position="519"/>
        <end position="559"/>
    </location>
</feature>
<evidence type="ECO:0000256" key="2">
    <source>
        <dbReference type="SAM" id="MobiDB-lite"/>
    </source>
</evidence>
<feature type="compositionally biased region" description="Basic and acidic residues" evidence="2">
    <location>
        <begin position="421"/>
        <end position="440"/>
    </location>
</feature>
<dbReference type="PROSITE" id="PS50174">
    <property type="entry name" value="G_PATCH"/>
    <property type="match status" value="1"/>
</dbReference>
<reference evidence="4" key="1">
    <citation type="submission" date="2021-05" db="EMBL/GenBank/DDBJ databases">
        <authorList>
            <person name="Alioto T."/>
            <person name="Alioto T."/>
            <person name="Gomez Garrido J."/>
        </authorList>
    </citation>
    <scope>NUCLEOTIDE SEQUENCE</scope>
</reference>
<dbReference type="GO" id="GO:0005634">
    <property type="term" value="C:nucleus"/>
    <property type="evidence" value="ECO:0007669"/>
    <property type="project" value="TreeGrafter"/>
</dbReference>
<sequence length="621" mass="69718">MSSDSEEEDHEFALYGTLLDPLEEDTVQAKKPISIQDQIATDKHGKRRFHGAFTGGFSAGFCNTVGSLEGWTPSTFKSSRSTKDASSVAPRKPEDFMDDEDMSAFGIAPKSIQVSSSFEGKAGEGQKRQRSLPGTTIPGVPVLQSLLQPVSDTIGSKLLSRMGWKPGQGIGPRLTKQDKRLASNQDKARRKIYGCSLPGQDQETKGGGEEEEEEEEEKSMEKKVKGKGQKENQVDNKQIAVSIDLTSDEDATLTTTKHKKKSKKVKEDSKEKMSASETCDSDSGVRTRTRVQKKAINKVEDLPVIASSPVKVISDKIKDKVNMFENVVNGTSEESEGRVTRTKTRKLNKSEEEQSKAQGGDVFKIPLAVKNVKEIKKPTIVVKKPADKTKEPPAVDPKQAAIDERRRLREERSQKAAAARDQAEKEKREHAAKLEREREEKLKLKKVRDDKLKEEMEKKKKEAMAKIEQQKREQEAARVARLQEIVEEENRKEAQRKKEQEMAERKVQQAKLADKLKAQQKLQAAQKKVETPVELNYSISEDPVPSDEDEEARPKRPIPSWAKASNRNVVLADQIYLSELIPKFFDNPDDINPSVIELFGEENVRSRPRTSSAVWNRTACE</sequence>
<dbReference type="PANTHER" id="PTHR13384:SF19">
    <property type="entry name" value="G PATCH DOMAIN-CONTAINING PROTEIN 1"/>
    <property type="match status" value="1"/>
</dbReference>
<feature type="compositionally biased region" description="Acidic residues" evidence="2">
    <location>
        <begin position="209"/>
        <end position="218"/>
    </location>
</feature>
<feature type="region of interest" description="Disordered" evidence="2">
    <location>
        <begin position="72"/>
        <end position="100"/>
    </location>
</feature>
<evidence type="ECO:0000259" key="3">
    <source>
        <dbReference type="PROSITE" id="PS50174"/>
    </source>
</evidence>
<feature type="compositionally biased region" description="Basic and acidic residues" evidence="2">
    <location>
        <begin position="219"/>
        <end position="234"/>
    </location>
</feature>
<dbReference type="GO" id="GO:0006397">
    <property type="term" value="P:mRNA processing"/>
    <property type="evidence" value="ECO:0007669"/>
    <property type="project" value="InterPro"/>
</dbReference>
<feature type="region of interest" description="Disordered" evidence="2">
    <location>
        <begin position="383"/>
        <end position="440"/>
    </location>
</feature>
<feature type="domain" description="G-patch" evidence="3">
    <location>
        <begin position="151"/>
        <end position="171"/>
    </location>
</feature>
<feature type="compositionally biased region" description="Basic and acidic residues" evidence="2">
    <location>
        <begin position="401"/>
        <end position="414"/>
    </location>
</feature>
<comment type="similarity">
    <text evidence="1">Belongs to the GPATCH1 family.</text>
</comment>
<proteinExistence type="inferred from homology"/>